<dbReference type="Gene3D" id="3.50.50.60">
    <property type="entry name" value="FAD/NAD(P)-binding domain"/>
    <property type="match status" value="1"/>
</dbReference>
<organism evidence="3 4">
    <name type="scientific">Insolitispirillum peregrinum</name>
    <dbReference type="NCBI Taxonomy" id="80876"/>
    <lineage>
        <taxon>Bacteria</taxon>
        <taxon>Pseudomonadati</taxon>
        <taxon>Pseudomonadota</taxon>
        <taxon>Alphaproteobacteria</taxon>
        <taxon>Rhodospirillales</taxon>
        <taxon>Novispirillaceae</taxon>
        <taxon>Insolitispirillum</taxon>
    </lineage>
</organism>
<feature type="domain" description="FAD dependent oxidoreductase" evidence="2">
    <location>
        <begin position="31"/>
        <end position="379"/>
    </location>
</feature>
<dbReference type="Proteomes" id="UP000185678">
    <property type="component" value="Unassembled WGS sequence"/>
</dbReference>
<accession>A0A1N7Q3E4</accession>
<evidence type="ECO:0000313" key="3">
    <source>
        <dbReference type="EMBL" id="SIT17355.1"/>
    </source>
</evidence>
<dbReference type="InterPro" id="IPR036188">
    <property type="entry name" value="FAD/NAD-bd_sf"/>
</dbReference>
<dbReference type="GO" id="GO:0005737">
    <property type="term" value="C:cytoplasm"/>
    <property type="evidence" value="ECO:0007669"/>
    <property type="project" value="TreeGrafter"/>
</dbReference>
<keyword evidence="1" id="KW-0560">Oxidoreductase</keyword>
<dbReference type="EMBL" id="FTOA01000010">
    <property type="protein sequence ID" value="SIT17355.1"/>
    <property type="molecule type" value="Genomic_DNA"/>
</dbReference>
<dbReference type="RefSeq" id="WP_076401970.1">
    <property type="nucleotide sequence ID" value="NZ_FTOA01000010.1"/>
</dbReference>
<gene>
    <name evidence="3" type="ORF">SAMN05421779_11014</name>
</gene>
<evidence type="ECO:0000256" key="1">
    <source>
        <dbReference type="ARBA" id="ARBA00023002"/>
    </source>
</evidence>
<protein>
    <submittedName>
        <fullName evidence="3">Glycine/D-amino acid oxidase</fullName>
    </submittedName>
</protein>
<name>A0A1N7Q3E4_9PROT</name>
<evidence type="ECO:0000313" key="4">
    <source>
        <dbReference type="Proteomes" id="UP000185678"/>
    </source>
</evidence>
<sequence length="423" mass="45429">MSNGYGVPSVWAATAPEEPVTPPLTETVTADVAVIGAGITGLTAALRLACAGTSVVVVDRQGPGYGASGRNGGQVIPGLKYDPPMLDKLYGPETTAFVGATADVVFDLVARHGLECEAARDGWIQATVKQAHLPTLQARMQAWQQRGAPVEMLDAAGMKAKIGSEGFVGGWLDGRAGRLHPLKYCYGLARAVLQAGGRIHGQTSVVSMERHGALWHLKMASGTEVRAAQVVVATNGYTDSLWPQLKATVIPATSFQVATAPLSDKQRQRILPQQVVVSDSRRIGNYFRIAPNGGLMLGGRGSFREPQGMGDYRRILAALEHFFPDVTGMPIAHAWSGRVAMTYDHLPHLHRPVPTVTMALGYNGRGVALGSAFGTAIADTLLDPTMPLPLPFTAINPLYLHDLHPVYASMAIWYYRMRDYLER</sequence>
<dbReference type="PANTHER" id="PTHR13847">
    <property type="entry name" value="SARCOSINE DEHYDROGENASE-RELATED"/>
    <property type="match status" value="1"/>
</dbReference>
<evidence type="ECO:0000259" key="2">
    <source>
        <dbReference type="Pfam" id="PF01266"/>
    </source>
</evidence>
<reference evidence="3 4" key="1">
    <citation type="submission" date="2017-01" db="EMBL/GenBank/DDBJ databases">
        <authorList>
            <person name="Mah S.A."/>
            <person name="Swanson W.J."/>
            <person name="Moy G.W."/>
            <person name="Vacquier V.D."/>
        </authorList>
    </citation>
    <scope>NUCLEOTIDE SEQUENCE [LARGE SCALE GENOMIC DNA]</scope>
    <source>
        <strain evidence="3 4">DSM 11589</strain>
    </source>
</reference>
<dbReference type="SUPFAM" id="SSF51905">
    <property type="entry name" value="FAD/NAD(P)-binding domain"/>
    <property type="match status" value="1"/>
</dbReference>
<dbReference type="InterPro" id="IPR006076">
    <property type="entry name" value="FAD-dep_OxRdtase"/>
</dbReference>
<dbReference type="OrthoDB" id="9806601at2"/>
<keyword evidence="4" id="KW-1185">Reference proteome</keyword>
<proteinExistence type="predicted"/>
<dbReference type="Pfam" id="PF01266">
    <property type="entry name" value="DAO"/>
    <property type="match status" value="1"/>
</dbReference>
<dbReference type="AlphaFoldDB" id="A0A1N7Q3E4"/>
<dbReference type="Gene3D" id="3.30.9.10">
    <property type="entry name" value="D-Amino Acid Oxidase, subunit A, domain 2"/>
    <property type="match status" value="1"/>
</dbReference>
<dbReference type="STRING" id="80876.SAMN05421779_11014"/>
<dbReference type="PANTHER" id="PTHR13847:SF281">
    <property type="entry name" value="FAD DEPENDENT OXIDOREDUCTASE DOMAIN-CONTAINING PROTEIN"/>
    <property type="match status" value="1"/>
</dbReference>
<dbReference type="GO" id="GO:0016491">
    <property type="term" value="F:oxidoreductase activity"/>
    <property type="evidence" value="ECO:0007669"/>
    <property type="project" value="UniProtKB-KW"/>
</dbReference>